<protein>
    <submittedName>
        <fullName evidence="3">Uncharacterized protein</fullName>
    </submittedName>
</protein>
<comment type="caution">
    <text evidence="3">The sequence shown here is derived from an EMBL/GenBank/DDBJ whole genome shotgun (WGS) entry which is preliminary data.</text>
</comment>
<reference evidence="3 4" key="1">
    <citation type="submission" date="2023-11" db="EMBL/GenBank/DDBJ databases">
        <title>Halocaridina rubra genome assembly.</title>
        <authorList>
            <person name="Smith C."/>
        </authorList>
    </citation>
    <scope>NUCLEOTIDE SEQUENCE [LARGE SCALE GENOMIC DNA]</scope>
    <source>
        <strain evidence="3">EP-1</strain>
        <tissue evidence="3">Whole</tissue>
    </source>
</reference>
<keyword evidence="4" id="KW-1185">Reference proteome</keyword>
<name>A0AAN9A6V2_HALRR</name>
<feature type="chain" id="PRO_5042954017" evidence="2">
    <location>
        <begin position="27"/>
        <end position="295"/>
    </location>
</feature>
<dbReference type="Proteomes" id="UP001381693">
    <property type="component" value="Unassembled WGS sequence"/>
</dbReference>
<dbReference type="AlphaFoldDB" id="A0AAN9A6V2"/>
<dbReference type="EMBL" id="JAXCGZ010009502">
    <property type="protein sequence ID" value="KAK7076958.1"/>
    <property type="molecule type" value="Genomic_DNA"/>
</dbReference>
<evidence type="ECO:0000256" key="1">
    <source>
        <dbReference type="SAM" id="MobiDB-lite"/>
    </source>
</evidence>
<keyword evidence="2" id="KW-0732">Signal</keyword>
<evidence type="ECO:0000256" key="2">
    <source>
        <dbReference type="SAM" id="SignalP"/>
    </source>
</evidence>
<proteinExistence type="predicted"/>
<feature type="region of interest" description="Disordered" evidence="1">
    <location>
        <begin position="182"/>
        <end position="205"/>
    </location>
</feature>
<accession>A0AAN9A6V2</accession>
<feature type="signal peptide" evidence="2">
    <location>
        <begin position="1"/>
        <end position="26"/>
    </location>
</feature>
<feature type="non-terminal residue" evidence="3">
    <location>
        <position position="295"/>
    </location>
</feature>
<evidence type="ECO:0000313" key="3">
    <source>
        <dbReference type="EMBL" id="KAK7076958.1"/>
    </source>
</evidence>
<organism evidence="3 4">
    <name type="scientific">Halocaridina rubra</name>
    <name type="common">Hawaiian red shrimp</name>
    <dbReference type="NCBI Taxonomy" id="373956"/>
    <lineage>
        <taxon>Eukaryota</taxon>
        <taxon>Metazoa</taxon>
        <taxon>Ecdysozoa</taxon>
        <taxon>Arthropoda</taxon>
        <taxon>Crustacea</taxon>
        <taxon>Multicrustacea</taxon>
        <taxon>Malacostraca</taxon>
        <taxon>Eumalacostraca</taxon>
        <taxon>Eucarida</taxon>
        <taxon>Decapoda</taxon>
        <taxon>Pleocyemata</taxon>
        <taxon>Caridea</taxon>
        <taxon>Atyoidea</taxon>
        <taxon>Atyidae</taxon>
        <taxon>Halocaridina</taxon>
    </lineage>
</organism>
<sequence>MRIVYSGSLHIVYYIWILAYVSCAECNDEVDNTNITFSRRVNGFFRDLADRFVGWTRLFVPEEKSTEPERRLHERLGKLSPTISTENPVPLTLQRMLKLQRNLMFPDDHRTTDDVMELDTSAAPTTDIVFQDTTDHPSMEGNMNAILTADAAFILALPLMMTFPEEGDNEAADTKHGIQTDFESPTRQRLPVQNHEDETASETGKNLTHLSSLKVNAHRGDVIEDTTTIAHFYSQVMNNSSDEFKGGRTELGIMSETPPSFVKIMSTEIADSRDEYIQTEEDNRRLLCFFILSMM</sequence>
<gene>
    <name evidence="3" type="ORF">SK128_008132</name>
</gene>
<evidence type="ECO:0000313" key="4">
    <source>
        <dbReference type="Proteomes" id="UP001381693"/>
    </source>
</evidence>